<dbReference type="EMBL" id="LAZR01001142">
    <property type="protein sequence ID" value="KKN49952.1"/>
    <property type="molecule type" value="Genomic_DNA"/>
</dbReference>
<accession>A0A0F9RJE2</accession>
<evidence type="ECO:0008006" key="2">
    <source>
        <dbReference type="Google" id="ProtNLM"/>
    </source>
</evidence>
<evidence type="ECO:0000313" key="1">
    <source>
        <dbReference type="EMBL" id="KKN49952.1"/>
    </source>
</evidence>
<reference evidence="1" key="1">
    <citation type="journal article" date="2015" name="Nature">
        <title>Complex archaea that bridge the gap between prokaryotes and eukaryotes.</title>
        <authorList>
            <person name="Spang A."/>
            <person name="Saw J.H."/>
            <person name="Jorgensen S.L."/>
            <person name="Zaremba-Niedzwiedzka K."/>
            <person name="Martijn J."/>
            <person name="Lind A.E."/>
            <person name="van Eijk R."/>
            <person name="Schleper C."/>
            <person name="Guy L."/>
            <person name="Ettema T.J."/>
        </authorList>
    </citation>
    <scope>NUCLEOTIDE SEQUENCE</scope>
</reference>
<sequence>MPNIKITAKSGKRPDLNNTYFRSRWEANYARYLNWLIEQGVDFTRWEYEKTTFHFENIKRGTRYYTPDFKVVCKDGTVEYHEIKGWHYPKGETALKRMAKEYPKVKIAVIDADWFKAVNRQGIPSLIPGWE</sequence>
<name>A0A0F9RJE2_9ZZZZ</name>
<proteinExistence type="predicted"/>
<protein>
    <recommendedName>
        <fullName evidence="2">TnsA endonuclease N-terminal domain-containing protein</fullName>
    </recommendedName>
</protein>
<organism evidence="1">
    <name type="scientific">marine sediment metagenome</name>
    <dbReference type="NCBI Taxonomy" id="412755"/>
    <lineage>
        <taxon>unclassified sequences</taxon>
        <taxon>metagenomes</taxon>
        <taxon>ecological metagenomes</taxon>
    </lineage>
</organism>
<gene>
    <name evidence="1" type="ORF">LCGC14_0637530</name>
</gene>
<dbReference type="AlphaFoldDB" id="A0A0F9RJE2"/>
<dbReference type="InterPro" id="IPR009414">
    <property type="entry name" value="DUF1064"/>
</dbReference>
<dbReference type="Pfam" id="PF06356">
    <property type="entry name" value="DUF1064"/>
    <property type="match status" value="1"/>
</dbReference>
<dbReference type="Gene3D" id="3.40.91.30">
    <property type="match status" value="1"/>
</dbReference>
<comment type="caution">
    <text evidence="1">The sequence shown here is derived from an EMBL/GenBank/DDBJ whole genome shotgun (WGS) entry which is preliminary data.</text>
</comment>